<dbReference type="InterPro" id="IPR005835">
    <property type="entry name" value="NTP_transferase_dom"/>
</dbReference>
<accession>A0ABX1H9Y7</accession>
<proteinExistence type="inferred from homology"/>
<dbReference type="PANTHER" id="PTHR43523">
    <property type="entry name" value="GLUCOSE-1-PHOSPHATE ADENYLYLTRANSFERASE-RELATED"/>
    <property type="match status" value="1"/>
</dbReference>
<evidence type="ECO:0000256" key="5">
    <source>
        <dbReference type="ARBA" id="ARBA00023056"/>
    </source>
</evidence>
<keyword evidence="2 9" id="KW-0808">Transferase</keyword>
<gene>
    <name evidence="9" type="ORF">HFV08_23260</name>
</gene>
<dbReference type="Pfam" id="PF24894">
    <property type="entry name" value="Hexapep_GlmU"/>
    <property type="match status" value="1"/>
</dbReference>
<evidence type="ECO:0000256" key="1">
    <source>
        <dbReference type="ARBA" id="ARBA00010443"/>
    </source>
</evidence>
<evidence type="ECO:0000256" key="2">
    <source>
        <dbReference type="ARBA" id="ARBA00022679"/>
    </source>
</evidence>
<feature type="region of interest" description="Disordered" evidence="6">
    <location>
        <begin position="372"/>
        <end position="393"/>
    </location>
</feature>
<comment type="caution">
    <text evidence="9">The sequence shown here is derived from an EMBL/GenBank/DDBJ whole genome shotgun (WGS) entry which is preliminary data.</text>
</comment>
<dbReference type="InterPro" id="IPR011831">
    <property type="entry name" value="ADP-Glc_PPase"/>
</dbReference>
<dbReference type="Pfam" id="PF00483">
    <property type="entry name" value="NTP_transferase"/>
    <property type="match status" value="1"/>
</dbReference>
<keyword evidence="5" id="KW-0320">Glycogen biosynthesis</keyword>
<dbReference type="RefSeq" id="WP_168542055.1">
    <property type="nucleotide sequence ID" value="NZ_JAAWWP010000016.1"/>
</dbReference>
<dbReference type="GO" id="GO:0016740">
    <property type="term" value="F:transferase activity"/>
    <property type="evidence" value="ECO:0007669"/>
    <property type="project" value="UniProtKB-KW"/>
</dbReference>
<evidence type="ECO:0000313" key="9">
    <source>
        <dbReference type="EMBL" id="NKI44110.1"/>
    </source>
</evidence>
<evidence type="ECO:0000256" key="4">
    <source>
        <dbReference type="ARBA" id="ARBA00022741"/>
    </source>
</evidence>
<sequence>MEAIVTAGQAGRRAAADEVRAVLLAGGEGRRMGPLGTGRLKPLIPFGGTSRLIDFSLANARRSGLSEVLLLSQYEEQQLMDDLHRVWNSTRGFRVHFGPYDEAYRQLPADELPEKLPARGGPRERGTADAFLHKAAHVFGGRPSEILILHADHVYRFDYREMLREHRASRAALTIAYQRIERRYVHLFGMVEFDAGGNLTNFVEKPAEPSSDLVFAAFCVFDSACLQRYLERLDGTDWQHDISRDVIPAMLAGGERIRGHLVRGHWEDIGTVDRYLRAHLALLADPPTLPLDRMPLTVRPEVPRRFLSSAAGVRSSLVPSDVRNAGLVERCVLFPGVRIGEGAAVRDSVLLPGAEVPAGARIEASVVLEDGSVQPVGPDRPEDTSARTCPGIG</sequence>
<evidence type="ECO:0000313" key="10">
    <source>
        <dbReference type="Proteomes" id="UP000772196"/>
    </source>
</evidence>
<evidence type="ECO:0000259" key="7">
    <source>
        <dbReference type="Pfam" id="PF00483"/>
    </source>
</evidence>
<dbReference type="InterPro" id="IPR029044">
    <property type="entry name" value="Nucleotide-diphossugar_trans"/>
</dbReference>
<evidence type="ECO:0000259" key="8">
    <source>
        <dbReference type="Pfam" id="PF24894"/>
    </source>
</evidence>
<keyword evidence="3" id="KW-0548">Nucleotidyltransferase</keyword>
<dbReference type="InterPro" id="IPR011004">
    <property type="entry name" value="Trimer_LpxA-like_sf"/>
</dbReference>
<keyword evidence="4" id="KW-0547">Nucleotide-binding</keyword>
<dbReference type="SUPFAM" id="SSF53448">
    <property type="entry name" value="Nucleotide-diphospho-sugar transferases"/>
    <property type="match status" value="1"/>
</dbReference>
<dbReference type="Proteomes" id="UP000772196">
    <property type="component" value="Unassembled WGS sequence"/>
</dbReference>
<organism evidence="9 10">
    <name type="scientific">Streptomyces physcomitrii</name>
    <dbReference type="NCBI Taxonomy" id="2724184"/>
    <lineage>
        <taxon>Bacteria</taxon>
        <taxon>Bacillati</taxon>
        <taxon>Actinomycetota</taxon>
        <taxon>Actinomycetes</taxon>
        <taxon>Kitasatosporales</taxon>
        <taxon>Streptomycetaceae</taxon>
        <taxon>Streptomyces</taxon>
    </lineage>
</organism>
<dbReference type="SUPFAM" id="SSF51161">
    <property type="entry name" value="Trimeric LpxA-like enzymes"/>
    <property type="match status" value="1"/>
</dbReference>
<reference evidence="9 10" key="1">
    <citation type="submission" date="2020-04" db="EMBL/GenBank/DDBJ databases">
        <title>Phylogenetic Diversity and Antibacterial Activity against Ralstonia solanacearum of Endophytic Actinomycete Isolated from Moss.</title>
        <authorList>
            <person name="Zhuang X."/>
        </authorList>
    </citation>
    <scope>NUCLEOTIDE SEQUENCE [LARGE SCALE GENOMIC DNA]</scope>
    <source>
        <strain evidence="9 10">LD120</strain>
    </source>
</reference>
<dbReference type="InterPro" id="IPR056818">
    <property type="entry name" value="GlmU/GlgC-like_hexapep"/>
</dbReference>
<evidence type="ECO:0000256" key="6">
    <source>
        <dbReference type="SAM" id="MobiDB-lite"/>
    </source>
</evidence>
<feature type="domain" description="Nucleotidyl transferase" evidence="7">
    <location>
        <begin position="21"/>
        <end position="283"/>
    </location>
</feature>
<dbReference type="Gene3D" id="3.90.550.10">
    <property type="entry name" value="Spore Coat Polysaccharide Biosynthesis Protein SpsA, Chain A"/>
    <property type="match status" value="1"/>
</dbReference>
<keyword evidence="10" id="KW-1185">Reference proteome</keyword>
<feature type="domain" description="Glucose-1-phosphate adenylyltransferase/Bifunctional protein GlmU-like C-terminal hexapeptide" evidence="8">
    <location>
        <begin position="315"/>
        <end position="383"/>
    </location>
</feature>
<name>A0ABX1H9Y7_9ACTN</name>
<comment type="similarity">
    <text evidence="1">Belongs to the bacterial/plant glucose-1-phosphate adenylyltransferase family.</text>
</comment>
<dbReference type="EMBL" id="JAAWWP010000016">
    <property type="protein sequence ID" value="NKI44110.1"/>
    <property type="molecule type" value="Genomic_DNA"/>
</dbReference>
<evidence type="ECO:0000256" key="3">
    <source>
        <dbReference type="ARBA" id="ARBA00022695"/>
    </source>
</evidence>
<dbReference type="PANTHER" id="PTHR43523:SF12">
    <property type="entry name" value="GLUCOSE-1-PHOSPHATE ADENYLYLTRANSFERASE LARGE SUBUNIT 1, CHLOROPLASTIC-RELATED"/>
    <property type="match status" value="1"/>
</dbReference>
<protein>
    <submittedName>
        <fullName evidence="9">NTP transferase domain-containing protein</fullName>
    </submittedName>
</protein>
<dbReference type="Gene3D" id="2.160.10.10">
    <property type="entry name" value="Hexapeptide repeat proteins"/>
    <property type="match status" value="1"/>
</dbReference>